<organism evidence="1 2">
    <name type="scientific">Peptacetobacter hiranonis (strain DSM 13275 / JCM 10541 / KCTC 15199 / TO-931)</name>
    <name type="common">Clostridium hiranonis</name>
    <dbReference type="NCBI Taxonomy" id="500633"/>
    <lineage>
        <taxon>Bacteria</taxon>
        <taxon>Bacillati</taxon>
        <taxon>Bacillota</taxon>
        <taxon>Clostridia</taxon>
        <taxon>Peptostreptococcales</taxon>
        <taxon>Peptostreptococcaceae</taxon>
        <taxon>Peptacetobacter</taxon>
    </lineage>
</organism>
<gene>
    <name evidence="1" type="ORF">CLOHIR_01872</name>
</gene>
<dbReference type="Proteomes" id="UP000003178">
    <property type="component" value="Unassembled WGS sequence"/>
</dbReference>
<dbReference type="STRING" id="500633.CLOHIR_01872"/>
<dbReference type="RefSeq" id="WP_006440734.1">
    <property type="nucleotide sequence ID" value="NZ_DS995358.1"/>
</dbReference>
<keyword evidence="2" id="KW-1185">Reference proteome</keyword>
<evidence type="ECO:0000313" key="1">
    <source>
        <dbReference type="EMBL" id="EEA84472.1"/>
    </source>
</evidence>
<dbReference type="InterPro" id="IPR023214">
    <property type="entry name" value="HAD_sf"/>
</dbReference>
<dbReference type="EMBL" id="ABWP01000071">
    <property type="protein sequence ID" value="EEA84472.1"/>
    <property type="molecule type" value="Genomic_DNA"/>
</dbReference>
<evidence type="ECO:0000313" key="2">
    <source>
        <dbReference type="Proteomes" id="UP000003178"/>
    </source>
</evidence>
<sequence>MIKVDIPGRGKYEIENAVFDYNGTVAVNGDMSKNTQENLKKLSEFVNIYILTADTYGTVKKKCENLPVSVEVFPTHDAADYKEKIVKSLSGQSICFGNGYNDIKMFDIADLSVCIIEGEGCSGKLLSHSDIVVNSIDDAFGLVFNTDRIKATLRG</sequence>
<reference evidence="1 2" key="2">
    <citation type="submission" date="2008-10" db="EMBL/GenBank/DDBJ databases">
        <title>Draft genome sequence of Clostridium hiranonis (DSM 13275).</title>
        <authorList>
            <person name="Sudarsanam P."/>
            <person name="Ley R."/>
            <person name="Guruge J."/>
            <person name="Turnbaugh P.J."/>
            <person name="Mahowald M."/>
            <person name="Liep D."/>
            <person name="Gordon J."/>
        </authorList>
    </citation>
    <scope>NUCLEOTIDE SEQUENCE [LARGE SCALE GENOMIC DNA]</scope>
    <source>
        <strain evidence="1 2">DSM 13275</strain>
    </source>
</reference>
<dbReference type="Pfam" id="PF08282">
    <property type="entry name" value="Hydrolase_3"/>
    <property type="match status" value="1"/>
</dbReference>
<dbReference type="Gene3D" id="3.40.50.1000">
    <property type="entry name" value="HAD superfamily/HAD-like"/>
    <property type="match status" value="1"/>
</dbReference>
<dbReference type="SUPFAM" id="SSF56784">
    <property type="entry name" value="HAD-like"/>
    <property type="match status" value="1"/>
</dbReference>
<dbReference type="eggNOG" id="COG4087">
    <property type="taxonomic scope" value="Bacteria"/>
</dbReference>
<comment type="caution">
    <text evidence="1">The sequence shown here is derived from an EMBL/GenBank/DDBJ whole genome shotgun (WGS) entry which is preliminary data.</text>
</comment>
<reference evidence="1 2" key="1">
    <citation type="submission" date="2008-09" db="EMBL/GenBank/DDBJ databases">
        <authorList>
            <person name="Fulton L."/>
            <person name="Clifton S."/>
            <person name="Fulton B."/>
            <person name="Xu J."/>
            <person name="Minx P."/>
            <person name="Pepin K.H."/>
            <person name="Johnson M."/>
            <person name="Thiruvilangam P."/>
            <person name="Bhonagiri V."/>
            <person name="Nash W.E."/>
            <person name="Mardis E.R."/>
            <person name="Wilson R.K."/>
        </authorList>
    </citation>
    <scope>NUCLEOTIDE SEQUENCE [LARGE SCALE GENOMIC DNA]</scope>
    <source>
        <strain evidence="1 2">DSM 13275</strain>
    </source>
</reference>
<evidence type="ECO:0008006" key="3">
    <source>
        <dbReference type="Google" id="ProtNLM"/>
    </source>
</evidence>
<protein>
    <recommendedName>
        <fullName evidence="3">ATPase P</fullName>
    </recommendedName>
</protein>
<dbReference type="HOGENOM" id="CLU_142246_0_0_9"/>
<proteinExistence type="predicted"/>
<dbReference type="AlphaFoldDB" id="B6G166"/>
<dbReference type="InterPro" id="IPR036412">
    <property type="entry name" value="HAD-like_sf"/>
</dbReference>
<dbReference type="OrthoDB" id="159409at2"/>
<name>B6G166_PEPHT</name>
<accession>B6G166</accession>